<comment type="cofactor">
    <cofactor evidence="14">
        <name>[4Fe-4S] cluster</name>
        <dbReference type="ChEBI" id="CHEBI:49883"/>
    </cofactor>
    <text evidence="14">Binds 1 [4Fe-4S] cluster.</text>
</comment>
<dbReference type="GO" id="GO:0006298">
    <property type="term" value="P:mismatch repair"/>
    <property type="evidence" value="ECO:0007669"/>
    <property type="project" value="TreeGrafter"/>
</dbReference>
<dbReference type="InterPro" id="IPR029119">
    <property type="entry name" value="MutY_C"/>
</dbReference>
<dbReference type="InterPro" id="IPR003265">
    <property type="entry name" value="HhH-GPD_domain"/>
</dbReference>
<evidence type="ECO:0000256" key="9">
    <source>
        <dbReference type="ARBA" id="ARBA00022801"/>
    </source>
</evidence>
<evidence type="ECO:0000256" key="11">
    <source>
        <dbReference type="ARBA" id="ARBA00023014"/>
    </source>
</evidence>
<dbReference type="SMART" id="SM00525">
    <property type="entry name" value="FES"/>
    <property type="match status" value="1"/>
</dbReference>
<dbReference type="FunFam" id="1.10.340.30:FF:000002">
    <property type="entry name" value="Adenine DNA glycosylase"/>
    <property type="match status" value="1"/>
</dbReference>
<dbReference type="Pfam" id="PF14815">
    <property type="entry name" value="NUDIX_4"/>
    <property type="match status" value="1"/>
</dbReference>
<comment type="similarity">
    <text evidence="3 14">Belongs to the Nth/MutY family.</text>
</comment>
<dbReference type="GO" id="GO:0034039">
    <property type="term" value="F:8-oxo-7,8-dihydroguanine DNA N-glycosylase activity"/>
    <property type="evidence" value="ECO:0007669"/>
    <property type="project" value="TreeGrafter"/>
</dbReference>
<evidence type="ECO:0000256" key="12">
    <source>
        <dbReference type="ARBA" id="ARBA00023204"/>
    </source>
</evidence>
<dbReference type="EMBL" id="FOQD01000015">
    <property type="protein sequence ID" value="SFJ11168.1"/>
    <property type="molecule type" value="Genomic_DNA"/>
</dbReference>
<evidence type="ECO:0000256" key="5">
    <source>
        <dbReference type="ARBA" id="ARBA00022023"/>
    </source>
</evidence>
<evidence type="ECO:0000256" key="7">
    <source>
        <dbReference type="ARBA" id="ARBA00022723"/>
    </source>
</evidence>
<name>A0A1I3NPC5_9PLAN</name>
<dbReference type="OrthoDB" id="9802365at2"/>
<protein>
    <recommendedName>
        <fullName evidence="5 14">Adenine DNA glycosylase</fullName>
        <ecNumber evidence="4 14">3.2.2.31</ecNumber>
    </recommendedName>
</protein>
<organism evidence="16 17">
    <name type="scientific">Planctomicrobium piriforme</name>
    <dbReference type="NCBI Taxonomy" id="1576369"/>
    <lineage>
        <taxon>Bacteria</taxon>
        <taxon>Pseudomonadati</taxon>
        <taxon>Planctomycetota</taxon>
        <taxon>Planctomycetia</taxon>
        <taxon>Planctomycetales</taxon>
        <taxon>Planctomycetaceae</taxon>
        <taxon>Planctomicrobium</taxon>
    </lineage>
</organism>
<dbReference type="GO" id="GO:0051539">
    <property type="term" value="F:4 iron, 4 sulfur cluster binding"/>
    <property type="evidence" value="ECO:0007669"/>
    <property type="project" value="UniProtKB-UniRule"/>
</dbReference>
<dbReference type="InterPro" id="IPR003651">
    <property type="entry name" value="Endonuclease3_FeS-loop_motif"/>
</dbReference>
<keyword evidence="6" id="KW-0004">4Fe-4S</keyword>
<evidence type="ECO:0000256" key="2">
    <source>
        <dbReference type="ARBA" id="ARBA00002933"/>
    </source>
</evidence>
<dbReference type="GO" id="GO:0032357">
    <property type="term" value="F:oxidized purine DNA binding"/>
    <property type="evidence" value="ECO:0007669"/>
    <property type="project" value="TreeGrafter"/>
</dbReference>
<evidence type="ECO:0000259" key="15">
    <source>
        <dbReference type="SMART" id="SM00478"/>
    </source>
</evidence>
<keyword evidence="17" id="KW-1185">Reference proteome</keyword>
<accession>A0A1I3NPC5</accession>
<dbReference type="InterPro" id="IPR011257">
    <property type="entry name" value="DNA_glycosylase"/>
</dbReference>
<dbReference type="InterPro" id="IPR015797">
    <property type="entry name" value="NUDIX_hydrolase-like_dom_sf"/>
</dbReference>
<feature type="domain" description="HhH-GPD" evidence="15">
    <location>
        <begin position="49"/>
        <end position="200"/>
    </location>
</feature>
<dbReference type="Pfam" id="PF00730">
    <property type="entry name" value="HhH-GPD"/>
    <property type="match status" value="1"/>
</dbReference>
<dbReference type="SUPFAM" id="SSF48150">
    <property type="entry name" value="DNA-glycosylase"/>
    <property type="match status" value="1"/>
</dbReference>
<proteinExistence type="inferred from homology"/>
<dbReference type="GO" id="GO:0006284">
    <property type="term" value="P:base-excision repair"/>
    <property type="evidence" value="ECO:0007669"/>
    <property type="project" value="UniProtKB-UniRule"/>
</dbReference>
<dbReference type="NCBIfam" id="TIGR01084">
    <property type="entry name" value="mutY"/>
    <property type="match status" value="1"/>
</dbReference>
<dbReference type="CDD" id="cd03431">
    <property type="entry name" value="NUDIX_DNA_Glycosylase_C-MutY"/>
    <property type="match status" value="1"/>
</dbReference>
<dbReference type="STRING" id="1576369.SAMN05421753_115160"/>
<keyword evidence="12" id="KW-0234">DNA repair</keyword>
<evidence type="ECO:0000256" key="1">
    <source>
        <dbReference type="ARBA" id="ARBA00000843"/>
    </source>
</evidence>
<dbReference type="SUPFAM" id="SSF55811">
    <property type="entry name" value="Nudix"/>
    <property type="match status" value="1"/>
</dbReference>
<evidence type="ECO:0000256" key="8">
    <source>
        <dbReference type="ARBA" id="ARBA00022763"/>
    </source>
</evidence>
<dbReference type="InterPro" id="IPR004036">
    <property type="entry name" value="Endonuclease-III-like_CS2"/>
</dbReference>
<evidence type="ECO:0000256" key="6">
    <source>
        <dbReference type="ARBA" id="ARBA00022485"/>
    </source>
</evidence>
<dbReference type="EC" id="3.2.2.31" evidence="4 14"/>
<dbReference type="InterPro" id="IPR005760">
    <property type="entry name" value="A/G_AdeGlyc_MutY"/>
</dbReference>
<evidence type="ECO:0000256" key="3">
    <source>
        <dbReference type="ARBA" id="ARBA00008343"/>
    </source>
</evidence>
<keyword evidence="10 14" id="KW-0408">Iron</keyword>
<dbReference type="PROSITE" id="PS01155">
    <property type="entry name" value="ENDONUCLEASE_III_2"/>
    <property type="match status" value="1"/>
</dbReference>
<evidence type="ECO:0000313" key="17">
    <source>
        <dbReference type="Proteomes" id="UP000199518"/>
    </source>
</evidence>
<dbReference type="InterPro" id="IPR023170">
    <property type="entry name" value="HhH_base_excis_C"/>
</dbReference>
<dbReference type="GO" id="GO:0046872">
    <property type="term" value="F:metal ion binding"/>
    <property type="evidence" value="ECO:0007669"/>
    <property type="project" value="UniProtKB-UniRule"/>
</dbReference>
<dbReference type="SMART" id="SM00478">
    <property type="entry name" value="ENDO3c"/>
    <property type="match status" value="1"/>
</dbReference>
<keyword evidence="8 14" id="KW-0227">DNA damage</keyword>
<dbReference type="PANTHER" id="PTHR42944:SF1">
    <property type="entry name" value="ADENINE DNA GLYCOSYLASE"/>
    <property type="match status" value="1"/>
</dbReference>
<keyword evidence="9" id="KW-0378">Hydrolase</keyword>
<dbReference type="Gene3D" id="3.90.79.10">
    <property type="entry name" value="Nucleoside Triphosphate Pyrophosphohydrolase"/>
    <property type="match status" value="1"/>
</dbReference>
<dbReference type="InterPro" id="IPR044298">
    <property type="entry name" value="MIG/MutY"/>
</dbReference>
<dbReference type="GO" id="GO:0035485">
    <property type="term" value="F:adenine/guanine mispair binding"/>
    <property type="evidence" value="ECO:0007669"/>
    <property type="project" value="TreeGrafter"/>
</dbReference>
<dbReference type="Proteomes" id="UP000199518">
    <property type="component" value="Unassembled WGS sequence"/>
</dbReference>
<dbReference type="Gene3D" id="1.10.1670.10">
    <property type="entry name" value="Helix-hairpin-Helix base-excision DNA repair enzymes (C-terminal)"/>
    <property type="match status" value="1"/>
</dbReference>
<evidence type="ECO:0000256" key="13">
    <source>
        <dbReference type="ARBA" id="ARBA00023295"/>
    </source>
</evidence>
<evidence type="ECO:0000256" key="4">
    <source>
        <dbReference type="ARBA" id="ARBA00012045"/>
    </source>
</evidence>
<comment type="catalytic activity">
    <reaction evidence="1 14">
        <text>Hydrolyzes free adenine bases from 7,8-dihydro-8-oxoguanine:adenine mismatched double-stranded DNA, leaving an apurinic site.</text>
        <dbReference type="EC" id="3.2.2.31"/>
    </reaction>
</comment>
<reference evidence="17" key="1">
    <citation type="submission" date="2016-10" db="EMBL/GenBank/DDBJ databases">
        <authorList>
            <person name="Varghese N."/>
            <person name="Submissions S."/>
        </authorList>
    </citation>
    <scope>NUCLEOTIDE SEQUENCE [LARGE SCALE GENOMIC DNA]</scope>
    <source>
        <strain evidence="17">DSM 26348</strain>
    </source>
</reference>
<keyword evidence="11" id="KW-0411">Iron-sulfur</keyword>
<sequence>MLGDFLERFDSAGCSALRRGLLKWYKQHGRSLPWRETRDPYRIWISEIMLQQTTVKAVIPYYERFLRRFPDLQSLAAASEAEVLQYWEGLGYYSRGRNLRLAAQAVCERHSGVFPSELDAIQGLPGIGRYTAGAIRSFAFDLPAPIVEANTLRLYCRLLGYDGDPRSTAGQNLLWEFAERLQPRVNAGHVNQALMELGATVCTPVQPACERCPISRYCVAFAENRQAEIPAKKARPRVTQTVEATVAVRRGDQYLIRQRTKSERWAGMWDFVRFPVESVTPEQSLTKALQAKLQKEATEQVHKISAVEVTALMPVTEIRHSVTRYRIRLICLTGELSVEGRVLSVGEETAALRWVTLEELRGVPMPVTGRQFAGMLRASPDR</sequence>
<evidence type="ECO:0000256" key="14">
    <source>
        <dbReference type="RuleBase" id="RU365096"/>
    </source>
</evidence>
<keyword evidence="13 14" id="KW-0326">Glycosidase</keyword>
<evidence type="ECO:0000256" key="10">
    <source>
        <dbReference type="ARBA" id="ARBA00023004"/>
    </source>
</evidence>
<evidence type="ECO:0000313" key="16">
    <source>
        <dbReference type="EMBL" id="SFJ11168.1"/>
    </source>
</evidence>
<dbReference type="CDD" id="cd00056">
    <property type="entry name" value="ENDO3c"/>
    <property type="match status" value="1"/>
</dbReference>
<dbReference type="Gene3D" id="1.10.340.30">
    <property type="entry name" value="Hypothetical protein, domain 2"/>
    <property type="match status" value="1"/>
</dbReference>
<keyword evidence="7" id="KW-0479">Metal-binding</keyword>
<gene>
    <name evidence="16" type="ORF">SAMN05421753_115160</name>
</gene>
<dbReference type="AlphaFoldDB" id="A0A1I3NPC5"/>
<dbReference type="GO" id="GO:0000701">
    <property type="term" value="F:purine-specific mismatch base pair DNA N-glycosylase activity"/>
    <property type="evidence" value="ECO:0007669"/>
    <property type="project" value="UniProtKB-EC"/>
</dbReference>
<dbReference type="RefSeq" id="WP_092053636.1">
    <property type="nucleotide sequence ID" value="NZ_FOQD01000015.1"/>
</dbReference>
<comment type="function">
    <text evidence="2">Adenine glycosylase active on G-A mispairs. MutY also corrects error-prone DNA synthesis past GO lesions which are due to the oxidatively damaged form of guanine: 7,8-dihydro-8-oxoguanine (8-oxo-dGTP).</text>
</comment>
<dbReference type="PANTHER" id="PTHR42944">
    <property type="entry name" value="ADENINE DNA GLYCOSYLASE"/>
    <property type="match status" value="1"/>
</dbReference>